<dbReference type="SMART" id="SM00448">
    <property type="entry name" value="REC"/>
    <property type="match status" value="1"/>
</dbReference>
<evidence type="ECO:0000259" key="5">
    <source>
        <dbReference type="PROSITE" id="PS50043"/>
    </source>
</evidence>
<keyword evidence="1" id="KW-0805">Transcription regulation</keyword>
<dbReference type="eggNOG" id="COG4566">
    <property type="taxonomic scope" value="Bacteria"/>
</dbReference>
<dbReference type="PROSITE" id="PS50110">
    <property type="entry name" value="RESPONSE_REGULATORY"/>
    <property type="match status" value="1"/>
</dbReference>
<dbReference type="Gene3D" id="3.40.50.2300">
    <property type="match status" value="1"/>
</dbReference>
<dbReference type="Pfam" id="PF00072">
    <property type="entry name" value="Response_reg"/>
    <property type="match status" value="1"/>
</dbReference>
<dbReference type="AlphaFoldDB" id="A0A143BH53"/>
<evidence type="ECO:0000313" key="8">
    <source>
        <dbReference type="Proteomes" id="UP000076404"/>
    </source>
</evidence>
<accession>A0A143BH53</accession>
<reference evidence="7 8" key="2">
    <citation type="journal article" date="2016" name="Environ. Microbiol. Rep.">
        <title>Metagenomic evidence for the presence of phototrophic Gemmatimonadetes bacteria in diverse environments.</title>
        <authorList>
            <person name="Zeng Y."/>
            <person name="Baumbach J."/>
            <person name="Barbosa E.G."/>
            <person name="Azevedo V."/>
            <person name="Zhang C."/>
            <person name="Koblizek M."/>
        </authorList>
    </citation>
    <scope>NUCLEOTIDE SEQUENCE [LARGE SCALE GENOMIC DNA]</scope>
    <source>
        <strain evidence="7 8">AP64</strain>
    </source>
</reference>
<dbReference type="GO" id="GO:0006355">
    <property type="term" value="P:regulation of DNA-templated transcription"/>
    <property type="evidence" value="ECO:0007669"/>
    <property type="project" value="InterPro"/>
</dbReference>
<dbReference type="PROSITE" id="PS50043">
    <property type="entry name" value="HTH_LUXR_2"/>
    <property type="match status" value="1"/>
</dbReference>
<dbReference type="GO" id="GO:0000160">
    <property type="term" value="P:phosphorelay signal transduction system"/>
    <property type="evidence" value="ECO:0007669"/>
    <property type="project" value="InterPro"/>
</dbReference>
<dbReference type="EMBL" id="CP011454">
    <property type="protein sequence ID" value="AMW04368.1"/>
    <property type="molecule type" value="Genomic_DNA"/>
</dbReference>
<proteinExistence type="predicted"/>
<evidence type="ECO:0000256" key="2">
    <source>
        <dbReference type="ARBA" id="ARBA00023125"/>
    </source>
</evidence>
<feature type="modified residue" description="4-aspartylphosphate" evidence="4">
    <location>
        <position position="61"/>
    </location>
</feature>
<dbReference type="CDD" id="cd06170">
    <property type="entry name" value="LuxR_C_like"/>
    <property type="match status" value="1"/>
</dbReference>
<dbReference type="Pfam" id="PF00196">
    <property type="entry name" value="GerE"/>
    <property type="match status" value="1"/>
</dbReference>
<dbReference type="InterPro" id="IPR036388">
    <property type="entry name" value="WH-like_DNA-bd_sf"/>
</dbReference>
<dbReference type="PROSITE" id="PS00622">
    <property type="entry name" value="HTH_LUXR_1"/>
    <property type="match status" value="1"/>
</dbReference>
<organism evidence="7 8">
    <name type="scientific">Gemmatimonas phototrophica</name>
    <dbReference type="NCBI Taxonomy" id="1379270"/>
    <lineage>
        <taxon>Bacteria</taxon>
        <taxon>Pseudomonadati</taxon>
        <taxon>Gemmatimonadota</taxon>
        <taxon>Gemmatimonadia</taxon>
        <taxon>Gemmatimonadales</taxon>
        <taxon>Gemmatimonadaceae</taxon>
        <taxon>Gemmatimonas</taxon>
    </lineage>
</organism>
<evidence type="ECO:0000256" key="3">
    <source>
        <dbReference type="ARBA" id="ARBA00023163"/>
    </source>
</evidence>
<keyword evidence="4" id="KW-0597">Phosphoprotein</keyword>
<name>A0A143BH53_9BACT</name>
<dbReference type="InterPro" id="IPR001789">
    <property type="entry name" value="Sig_transdc_resp-reg_receiver"/>
</dbReference>
<dbReference type="PANTHER" id="PTHR44688:SF16">
    <property type="entry name" value="DNA-BINDING TRANSCRIPTIONAL ACTIVATOR DEVR_DOSR"/>
    <property type="match status" value="1"/>
</dbReference>
<dbReference type="SUPFAM" id="SSF46894">
    <property type="entry name" value="C-terminal effector domain of the bipartite response regulators"/>
    <property type="match status" value="1"/>
</dbReference>
<gene>
    <name evidence="7" type="ORF">GEMMAAP_04960</name>
</gene>
<dbReference type="GO" id="GO:0003677">
    <property type="term" value="F:DNA binding"/>
    <property type="evidence" value="ECO:0007669"/>
    <property type="project" value="UniProtKB-KW"/>
</dbReference>
<keyword evidence="3" id="KW-0804">Transcription</keyword>
<dbReference type="InterPro" id="IPR011006">
    <property type="entry name" value="CheY-like_superfamily"/>
</dbReference>
<dbReference type="InterPro" id="IPR016032">
    <property type="entry name" value="Sig_transdc_resp-reg_C-effctor"/>
</dbReference>
<keyword evidence="8" id="KW-1185">Reference proteome</keyword>
<reference evidence="7 8" key="1">
    <citation type="journal article" date="2014" name="Proc. Natl. Acad. Sci. U.S.A.">
        <title>Functional type 2 photosynthetic reaction centers found in the rare bacterial phylum Gemmatimonadetes.</title>
        <authorList>
            <person name="Zeng Y."/>
            <person name="Feng F."/>
            <person name="Medova H."/>
            <person name="Dean J."/>
            <person name="Koblizek M."/>
        </authorList>
    </citation>
    <scope>NUCLEOTIDE SEQUENCE [LARGE SCALE GENOMIC DNA]</scope>
    <source>
        <strain evidence="7 8">AP64</strain>
    </source>
</reference>
<evidence type="ECO:0000259" key="6">
    <source>
        <dbReference type="PROSITE" id="PS50110"/>
    </source>
</evidence>
<dbReference type="Gene3D" id="1.10.10.10">
    <property type="entry name" value="Winged helix-like DNA-binding domain superfamily/Winged helix DNA-binding domain"/>
    <property type="match status" value="1"/>
</dbReference>
<dbReference type="Proteomes" id="UP000076404">
    <property type="component" value="Chromosome"/>
</dbReference>
<dbReference type="PRINTS" id="PR00038">
    <property type="entry name" value="HTHLUXR"/>
</dbReference>
<dbReference type="OrthoDB" id="9782655at2"/>
<dbReference type="KEGG" id="gph:GEMMAAP_04960"/>
<keyword evidence="2" id="KW-0238">DNA-binding</keyword>
<evidence type="ECO:0000256" key="1">
    <source>
        <dbReference type="ARBA" id="ARBA00023015"/>
    </source>
</evidence>
<protein>
    <recommendedName>
        <fullName evidence="9">LuxR family transcriptional regulator</fullName>
    </recommendedName>
</protein>
<evidence type="ECO:0000313" key="7">
    <source>
        <dbReference type="EMBL" id="AMW04368.1"/>
    </source>
</evidence>
<dbReference type="STRING" id="1379270.GEMMAAP_04960"/>
<feature type="domain" description="HTH luxR-type" evidence="5">
    <location>
        <begin position="142"/>
        <end position="207"/>
    </location>
</feature>
<feature type="domain" description="Response regulatory" evidence="6">
    <location>
        <begin position="12"/>
        <end position="126"/>
    </location>
</feature>
<sequence>MGDERTGEVRPLVAVVDDDDAARVSLTRLLDISGFTASGFDSGAAFLDAPEAAAVRCVVTDLQMPGLTGLDLQQALTARGIVVPMVFVTGFGTVSSSVQAMRDGAVDFLEKPADPGALLDAVERAVARGASLQAKAEVSADVQRRLDLLTGRERQVFAGVVQGLANKQIAAQLGIALKTVKVHRGRVMQKMEAQSVADLVRFAEALGV</sequence>
<dbReference type="SMART" id="SM00421">
    <property type="entry name" value="HTH_LUXR"/>
    <property type="match status" value="1"/>
</dbReference>
<dbReference type="SUPFAM" id="SSF52172">
    <property type="entry name" value="CheY-like"/>
    <property type="match status" value="1"/>
</dbReference>
<dbReference type="PANTHER" id="PTHR44688">
    <property type="entry name" value="DNA-BINDING TRANSCRIPTIONAL ACTIVATOR DEVR_DOSR"/>
    <property type="match status" value="1"/>
</dbReference>
<evidence type="ECO:0000256" key="4">
    <source>
        <dbReference type="PROSITE-ProRule" id="PRU00169"/>
    </source>
</evidence>
<evidence type="ECO:0008006" key="9">
    <source>
        <dbReference type="Google" id="ProtNLM"/>
    </source>
</evidence>
<dbReference type="InterPro" id="IPR000792">
    <property type="entry name" value="Tscrpt_reg_LuxR_C"/>
</dbReference>
<dbReference type="RefSeq" id="WP_026849988.1">
    <property type="nucleotide sequence ID" value="NZ_CP011454.1"/>
</dbReference>